<dbReference type="SUPFAM" id="SSF50685">
    <property type="entry name" value="Barwin-like endoglucanases"/>
    <property type="match status" value="1"/>
</dbReference>
<dbReference type="Proteomes" id="UP000541109">
    <property type="component" value="Unassembled WGS sequence"/>
</dbReference>
<evidence type="ECO:0000256" key="2">
    <source>
        <dbReference type="ARBA" id="ARBA00012587"/>
    </source>
</evidence>
<comment type="caution">
    <text evidence="7">The sequence shown here is derived from an EMBL/GenBank/DDBJ whole genome shotgun (WGS) entry which is preliminary data.</text>
</comment>
<dbReference type="Pfam" id="PF06725">
    <property type="entry name" value="3D"/>
    <property type="match status" value="1"/>
</dbReference>
<dbReference type="InterPro" id="IPR005300">
    <property type="entry name" value="MltA_B"/>
</dbReference>
<dbReference type="GO" id="GO:0009254">
    <property type="term" value="P:peptidoglycan turnover"/>
    <property type="evidence" value="ECO:0007669"/>
    <property type="project" value="InterPro"/>
</dbReference>
<dbReference type="PIRSF" id="PIRSF019422">
    <property type="entry name" value="MltA"/>
    <property type="match status" value="1"/>
</dbReference>
<organism evidence="7 8">
    <name type="scientific">Stappia albiluteola</name>
    <dbReference type="NCBI Taxonomy" id="2758565"/>
    <lineage>
        <taxon>Bacteria</taxon>
        <taxon>Pseudomonadati</taxon>
        <taxon>Pseudomonadota</taxon>
        <taxon>Alphaproteobacteria</taxon>
        <taxon>Hyphomicrobiales</taxon>
        <taxon>Stappiaceae</taxon>
        <taxon>Stappia</taxon>
    </lineage>
</organism>
<evidence type="ECO:0000256" key="3">
    <source>
        <dbReference type="ARBA" id="ARBA00023239"/>
    </source>
</evidence>
<keyword evidence="3" id="KW-0456">Lyase</keyword>
<dbReference type="GO" id="GO:0019867">
    <property type="term" value="C:outer membrane"/>
    <property type="evidence" value="ECO:0007669"/>
    <property type="project" value="InterPro"/>
</dbReference>
<dbReference type="InterPro" id="IPR026044">
    <property type="entry name" value="MltA"/>
</dbReference>
<dbReference type="AlphaFoldDB" id="A0A839AIQ1"/>
<dbReference type="CDD" id="cd14668">
    <property type="entry name" value="mlta_B"/>
    <property type="match status" value="1"/>
</dbReference>
<dbReference type="SMART" id="SM00925">
    <property type="entry name" value="MltA"/>
    <property type="match status" value="1"/>
</dbReference>
<dbReference type="GO" id="GO:0071555">
    <property type="term" value="P:cell wall organization"/>
    <property type="evidence" value="ECO:0007669"/>
    <property type="project" value="UniProtKB-KW"/>
</dbReference>
<dbReference type="Gene3D" id="2.40.40.10">
    <property type="entry name" value="RlpA-like domain"/>
    <property type="match status" value="1"/>
</dbReference>
<sequence>MAAGIRTEQVEFADLAGWEGDDHAAALAAFVRHCARDDDVPAKTGRIGVDGALLLDLCRTARAVRPDGARAFFEANFQPLRIGEPGFLTAYFEPELAGSRKRTDRFRVPLLSKPGDLVRIDDENRPAGLPAEFAFGRLMPDGRIVEHPDRGAIMDGALDGRDLELVWLEDPVDAFYVHVQGSARIRLTDGTAMRVAYAAKTGHSYFPIGRVMIERGLAEPGTVTMEVLRNWLAANPGEIDSVLRRNRSNIFFREVTDADPDAGPVGAAGIQLSAGRSLAVDRMLHTFGTPVFVEGELPAGNGGGTKPFARLMIAQDTGSAIVGAARGDLFIGSGAEAGAIAGDIQHKGRFTLLVPRSAAGVRP</sequence>
<dbReference type="Pfam" id="PF03562">
    <property type="entry name" value="MltA"/>
    <property type="match status" value="1"/>
</dbReference>
<dbReference type="EC" id="4.2.2.n1" evidence="2"/>
<dbReference type="PANTHER" id="PTHR30124:SF0">
    <property type="entry name" value="MEMBRANE-BOUND LYTIC MUREIN TRANSGLYCOSYLASE A"/>
    <property type="match status" value="1"/>
</dbReference>
<dbReference type="GO" id="GO:0009253">
    <property type="term" value="P:peptidoglycan catabolic process"/>
    <property type="evidence" value="ECO:0007669"/>
    <property type="project" value="TreeGrafter"/>
</dbReference>
<dbReference type="GO" id="GO:0004553">
    <property type="term" value="F:hydrolase activity, hydrolyzing O-glycosyl compounds"/>
    <property type="evidence" value="ECO:0007669"/>
    <property type="project" value="InterPro"/>
</dbReference>
<dbReference type="InterPro" id="IPR010611">
    <property type="entry name" value="3D_dom"/>
</dbReference>
<dbReference type="InterPro" id="IPR036908">
    <property type="entry name" value="RlpA-like_sf"/>
</dbReference>
<accession>A0A839AIQ1</accession>
<dbReference type="GO" id="GO:0008933">
    <property type="term" value="F:peptidoglycan lytic transglycosylase activity"/>
    <property type="evidence" value="ECO:0007669"/>
    <property type="project" value="TreeGrafter"/>
</dbReference>
<comment type="catalytic activity">
    <reaction evidence="1">
        <text>Exolytic cleavage of the (1-&gt;4)-beta-glycosidic linkage between N-acetylmuramic acid (MurNAc) and N-acetylglucosamine (GlcNAc) residues in peptidoglycan, from either the reducing or the non-reducing ends of the peptidoglycan chains, with concomitant formation of a 1,6-anhydrobond in the MurNAc residue.</text>
        <dbReference type="EC" id="4.2.2.n1"/>
    </reaction>
</comment>
<keyword evidence="8" id="KW-1185">Reference proteome</keyword>
<dbReference type="Gene3D" id="2.40.240.50">
    <property type="entry name" value="Barwin-like endoglucanases"/>
    <property type="match status" value="1"/>
</dbReference>
<dbReference type="EMBL" id="JACFXV010000064">
    <property type="protein sequence ID" value="MBA5778804.1"/>
    <property type="molecule type" value="Genomic_DNA"/>
</dbReference>
<feature type="domain" description="Lytic transglycosylase MltA" evidence="6">
    <location>
        <begin position="95"/>
        <end position="253"/>
    </location>
</feature>
<protein>
    <recommendedName>
        <fullName evidence="2">peptidoglycan lytic exotransglycosylase</fullName>
        <ecNumber evidence="2">4.2.2.n1</ecNumber>
    </recommendedName>
    <alternativeName>
        <fullName evidence="5">Murein hydrolase A</fullName>
    </alternativeName>
</protein>
<dbReference type="PANTHER" id="PTHR30124">
    <property type="entry name" value="MEMBRANE-BOUND LYTIC MUREIN TRANSGLYCOSYLASE A"/>
    <property type="match status" value="1"/>
</dbReference>
<dbReference type="CDD" id="cd14485">
    <property type="entry name" value="mltA_like_LT_A"/>
    <property type="match status" value="1"/>
</dbReference>
<evidence type="ECO:0000259" key="6">
    <source>
        <dbReference type="SMART" id="SM00925"/>
    </source>
</evidence>
<proteinExistence type="predicted"/>
<reference evidence="7 8" key="1">
    <citation type="submission" date="2020-07" db="EMBL/GenBank/DDBJ databases">
        <title>Stappia sp., F7233, whole genome shotgun sequencing project.</title>
        <authorList>
            <person name="Jiang S."/>
            <person name="Liu Z.W."/>
            <person name="Du Z.J."/>
        </authorList>
    </citation>
    <scope>NUCLEOTIDE SEQUENCE [LARGE SCALE GENOMIC DNA]</scope>
    <source>
        <strain evidence="7 8">F7233</strain>
    </source>
</reference>
<dbReference type="RefSeq" id="WP_182167804.1">
    <property type="nucleotide sequence ID" value="NZ_JACFXV010000064.1"/>
</dbReference>
<keyword evidence="4" id="KW-0961">Cell wall biogenesis/degradation</keyword>
<evidence type="ECO:0000256" key="1">
    <source>
        <dbReference type="ARBA" id="ARBA00001420"/>
    </source>
</evidence>
<evidence type="ECO:0000256" key="4">
    <source>
        <dbReference type="ARBA" id="ARBA00023316"/>
    </source>
</evidence>
<gene>
    <name evidence="7" type="ORF">H2509_16890</name>
</gene>
<name>A0A839AIQ1_9HYPH</name>
<evidence type="ECO:0000313" key="7">
    <source>
        <dbReference type="EMBL" id="MBA5778804.1"/>
    </source>
</evidence>
<evidence type="ECO:0000256" key="5">
    <source>
        <dbReference type="ARBA" id="ARBA00030918"/>
    </source>
</evidence>
<evidence type="ECO:0000313" key="8">
    <source>
        <dbReference type="Proteomes" id="UP000541109"/>
    </source>
</evidence>